<evidence type="ECO:0000313" key="4">
    <source>
        <dbReference type="Proteomes" id="UP000319769"/>
    </source>
</evidence>
<reference evidence="3" key="1">
    <citation type="submission" date="2019-09" db="EMBL/GenBank/DDBJ databases">
        <authorList>
            <person name="Teo W.F.A."/>
            <person name="Duangmal K."/>
        </authorList>
    </citation>
    <scope>NUCLEOTIDE SEQUENCE [LARGE SCALE GENOMIC DNA]</scope>
    <source>
        <strain evidence="3">K81G1</strain>
    </source>
</reference>
<name>A0A5N0V134_9PSEU</name>
<comment type="caution">
    <text evidence="3">The sequence shown here is derived from an EMBL/GenBank/DDBJ whole genome shotgun (WGS) entry which is preliminary data.</text>
</comment>
<dbReference type="EMBL" id="VMNW02000037">
    <property type="protein sequence ID" value="KAA9158070.1"/>
    <property type="molecule type" value="Genomic_DNA"/>
</dbReference>
<dbReference type="InterPro" id="IPR019606">
    <property type="entry name" value="GerMN"/>
</dbReference>
<dbReference type="RefSeq" id="WP_144747789.1">
    <property type="nucleotide sequence ID" value="NZ_VMNW02000037.1"/>
</dbReference>
<evidence type="ECO:0000256" key="1">
    <source>
        <dbReference type="SAM" id="SignalP"/>
    </source>
</evidence>
<dbReference type="OrthoDB" id="3626511at2"/>
<sequence>MGKRVLIALLVLAALTGSGVISGGSPPSGPAVPEVRTLYFVSSTGLVVVKRVDVPADVVTLLAQGPNETERARGLSTQVPASAAPAEIQYSRQGAEVSLGSTDLSQVAIDQIVCTVLVNQGEGASSVTLRAAGRALTNLTCHP</sequence>
<keyword evidence="4" id="KW-1185">Reference proteome</keyword>
<protein>
    <submittedName>
        <fullName evidence="3">GerMN domain-containing protein</fullName>
    </submittedName>
</protein>
<dbReference type="Pfam" id="PF10646">
    <property type="entry name" value="Germane"/>
    <property type="match status" value="1"/>
</dbReference>
<keyword evidence="1" id="KW-0732">Signal</keyword>
<evidence type="ECO:0000313" key="3">
    <source>
        <dbReference type="EMBL" id="KAA9158070.1"/>
    </source>
</evidence>
<feature type="signal peptide" evidence="1">
    <location>
        <begin position="1"/>
        <end position="23"/>
    </location>
</feature>
<organism evidence="3 4">
    <name type="scientific">Amycolatopsis acidicola</name>
    <dbReference type="NCBI Taxonomy" id="2596893"/>
    <lineage>
        <taxon>Bacteria</taxon>
        <taxon>Bacillati</taxon>
        <taxon>Actinomycetota</taxon>
        <taxon>Actinomycetes</taxon>
        <taxon>Pseudonocardiales</taxon>
        <taxon>Pseudonocardiaceae</taxon>
        <taxon>Amycolatopsis</taxon>
    </lineage>
</organism>
<dbReference type="AlphaFoldDB" id="A0A5N0V134"/>
<feature type="domain" description="GerMN" evidence="2">
    <location>
        <begin position="37"/>
        <end position="136"/>
    </location>
</feature>
<feature type="chain" id="PRO_5024437846" evidence="1">
    <location>
        <begin position="24"/>
        <end position="143"/>
    </location>
</feature>
<gene>
    <name evidence="3" type="ORF">FPZ12_023475</name>
</gene>
<evidence type="ECO:0000259" key="2">
    <source>
        <dbReference type="Pfam" id="PF10646"/>
    </source>
</evidence>
<proteinExistence type="predicted"/>
<dbReference type="Proteomes" id="UP000319769">
    <property type="component" value="Unassembled WGS sequence"/>
</dbReference>
<accession>A0A5N0V134</accession>